<feature type="transmembrane region" description="Helical" evidence="5">
    <location>
        <begin position="426"/>
        <end position="444"/>
    </location>
</feature>
<dbReference type="InterPro" id="IPR007300">
    <property type="entry name" value="CidB/LrgB"/>
</dbReference>
<evidence type="ECO:0000256" key="2">
    <source>
        <dbReference type="ARBA" id="ARBA00022692"/>
    </source>
</evidence>
<comment type="subcellular location">
    <subcellularLocation>
        <location evidence="1">Membrane</location>
        <topology evidence="1">Multi-pass membrane protein</topology>
    </subcellularLocation>
</comment>
<feature type="transmembrane region" description="Helical" evidence="5">
    <location>
        <begin position="334"/>
        <end position="357"/>
    </location>
</feature>
<feature type="transmembrane region" description="Helical" evidence="5">
    <location>
        <begin position="195"/>
        <end position="216"/>
    </location>
</feature>
<dbReference type="GO" id="GO:0016020">
    <property type="term" value="C:membrane"/>
    <property type="evidence" value="ECO:0007669"/>
    <property type="project" value="UniProtKB-SubCell"/>
</dbReference>
<dbReference type="PaxDb" id="55529-EKX54771"/>
<dbReference type="PANTHER" id="PTHR30249:SF0">
    <property type="entry name" value="PLASTIDAL GLYCOLATE_GLYCERATE TRANSLOCATOR 1, CHLOROPLASTIC"/>
    <property type="match status" value="1"/>
</dbReference>
<dbReference type="AlphaFoldDB" id="L1K1T0"/>
<feature type="transmembrane region" description="Helical" evidence="5">
    <location>
        <begin position="490"/>
        <end position="514"/>
    </location>
</feature>
<dbReference type="KEGG" id="gtt:GUITHDRAFT_99424"/>
<dbReference type="HOGENOM" id="CLU_529419_0_0_1"/>
<dbReference type="Proteomes" id="UP000011087">
    <property type="component" value="Unassembled WGS sequence"/>
</dbReference>
<feature type="transmembrane region" description="Helical" evidence="5">
    <location>
        <begin position="166"/>
        <end position="188"/>
    </location>
</feature>
<reference evidence="7 9" key="1">
    <citation type="journal article" date="2012" name="Nature">
        <title>Algal genomes reveal evolutionary mosaicism and the fate of nucleomorphs.</title>
        <authorList>
            <consortium name="DOE Joint Genome Institute"/>
            <person name="Curtis B.A."/>
            <person name="Tanifuji G."/>
            <person name="Burki F."/>
            <person name="Gruber A."/>
            <person name="Irimia M."/>
            <person name="Maruyama S."/>
            <person name="Arias M.C."/>
            <person name="Ball S.G."/>
            <person name="Gile G.H."/>
            <person name="Hirakawa Y."/>
            <person name="Hopkins J.F."/>
            <person name="Kuo A."/>
            <person name="Rensing S.A."/>
            <person name="Schmutz J."/>
            <person name="Symeonidi A."/>
            <person name="Elias M."/>
            <person name="Eveleigh R.J."/>
            <person name="Herman E.K."/>
            <person name="Klute M.J."/>
            <person name="Nakayama T."/>
            <person name="Obornik M."/>
            <person name="Reyes-Prieto A."/>
            <person name="Armbrust E.V."/>
            <person name="Aves S.J."/>
            <person name="Beiko R.G."/>
            <person name="Coutinho P."/>
            <person name="Dacks J.B."/>
            <person name="Durnford D.G."/>
            <person name="Fast N.M."/>
            <person name="Green B.R."/>
            <person name="Grisdale C.J."/>
            <person name="Hempel F."/>
            <person name="Henrissat B."/>
            <person name="Hoppner M.P."/>
            <person name="Ishida K."/>
            <person name="Kim E."/>
            <person name="Koreny L."/>
            <person name="Kroth P.G."/>
            <person name="Liu Y."/>
            <person name="Malik S.B."/>
            <person name="Maier U.G."/>
            <person name="McRose D."/>
            <person name="Mock T."/>
            <person name="Neilson J.A."/>
            <person name="Onodera N.T."/>
            <person name="Poole A.M."/>
            <person name="Pritham E.J."/>
            <person name="Richards T.A."/>
            <person name="Rocap G."/>
            <person name="Roy S.W."/>
            <person name="Sarai C."/>
            <person name="Schaack S."/>
            <person name="Shirato S."/>
            <person name="Slamovits C.H."/>
            <person name="Spencer D.F."/>
            <person name="Suzuki S."/>
            <person name="Worden A.Z."/>
            <person name="Zauner S."/>
            <person name="Barry K."/>
            <person name="Bell C."/>
            <person name="Bharti A.K."/>
            <person name="Crow J.A."/>
            <person name="Grimwood J."/>
            <person name="Kramer R."/>
            <person name="Lindquist E."/>
            <person name="Lucas S."/>
            <person name="Salamov A."/>
            <person name="McFadden G.I."/>
            <person name="Lane C.E."/>
            <person name="Keeling P.J."/>
            <person name="Gray M.W."/>
            <person name="Grigoriev I.V."/>
            <person name="Archibald J.M."/>
        </authorList>
    </citation>
    <scope>NUCLEOTIDE SEQUENCE</scope>
    <source>
        <strain evidence="7 9">CCMP2712</strain>
    </source>
</reference>
<evidence type="ECO:0008006" key="10">
    <source>
        <dbReference type="Google" id="ProtNLM"/>
    </source>
</evidence>
<evidence type="ECO:0000256" key="5">
    <source>
        <dbReference type="SAM" id="Phobius"/>
    </source>
</evidence>
<sequence>MTRPQILVGMALVACIPHSVEAMPASFITHATGLHKPHNLHRHFGGQCRSDAVCKPIRSPSSLKLQSSGAAGGDAQRNIRQEPLSSSRFQSLMQRGIQISLGAALIFAFERSIFLLGRYLGQRIPSAPVGMLLVFLILLSIHAFNPDASHRLTQWFEPSLLFYNKGVPLFFSPPLVQLPLSLGAIPFLSSAKLLLVILSGTVVSMILTGLATNFLVSNSPHEERPKVVLDPDDKETLIQPLEKVAPKTSPVLKAAMVMTVVSAIIQSDFLFLISFSIAALQFGKTFSPEIRTFLPAIITCSALTSSMVCALGWLRLDGNWVAALQAYKTSSGGILGGTGVGDVTFALAAPAIVALGFRLYEQRYLLKRNIIPMLGGSAITAVLSVAFTALASKLIRLPSELGLSLVTRFVTLPMAVPIVESVGANLGIAALAVCLQGILGATFGTKLLDLVGVRDTIARGVAMGGTSHALGTASVASSEPKISPPSAVTFLLSGSFMVAFMQVTFIRNFVVALFA</sequence>
<evidence type="ECO:0000256" key="6">
    <source>
        <dbReference type="SAM" id="SignalP"/>
    </source>
</evidence>
<dbReference type="RefSeq" id="XP_005841751.1">
    <property type="nucleotide sequence ID" value="XM_005841694.1"/>
</dbReference>
<reference evidence="8" key="3">
    <citation type="submission" date="2016-03" db="UniProtKB">
        <authorList>
            <consortium name="EnsemblProtists"/>
        </authorList>
    </citation>
    <scope>IDENTIFICATION</scope>
</reference>
<dbReference type="PROSITE" id="PS51257">
    <property type="entry name" value="PROKAR_LIPOPROTEIN"/>
    <property type="match status" value="1"/>
</dbReference>
<evidence type="ECO:0000256" key="4">
    <source>
        <dbReference type="ARBA" id="ARBA00023136"/>
    </source>
</evidence>
<feature type="signal peptide" evidence="6">
    <location>
        <begin position="1"/>
        <end position="22"/>
    </location>
</feature>
<dbReference type="OMA" id="AWINAWR"/>
<keyword evidence="3 5" id="KW-1133">Transmembrane helix</keyword>
<feature type="transmembrane region" description="Helical" evidence="5">
    <location>
        <begin position="292"/>
        <end position="314"/>
    </location>
</feature>
<name>L1K1T0_GUITC</name>
<dbReference type="Pfam" id="PF04172">
    <property type="entry name" value="LrgB"/>
    <property type="match status" value="1"/>
</dbReference>
<organism evidence="7">
    <name type="scientific">Guillardia theta (strain CCMP2712)</name>
    <name type="common">Cryptophyte</name>
    <dbReference type="NCBI Taxonomy" id="905079"/>
    <lineage>
        <taxon>Eukaryota</taxon>
        <taxon>Cryptophyceae</taxon>
        <taxon>Pyrenomonadales</taxon>
        <taxon>Geminigeraceae</taxon>
        <taxon>Guillardia</taxon>
    </lineage>
</organism>
<keyword evidence="9" id="KW-1185">Reference proteome</keyword>
<keyword evidence="4 5" id="KW-0472">Membrane</keyword>
<evidence type="ECO:0000313" key="7">
    <source>
        <dbReference type="EMBL" id="EKX54771.1"/>
    </source>
</evidence>
<dbReference type="eggNOG" id="ENOG502QQ63">
    <property type="taxonomic scope" value="Eukaryota"/>
</dbReference>
<evidence type="ECO:0000256" key="3">
    <source>
        <dbReference type="ARBA" id="ARBA00022989"/>
    </source>
</evidence>
<dbReference type="PANTHER" id="PTHR30249">
    <property type="entry name" value="PUTATIVE SEROTONIN TRANSPORTER"/>
    <property type="match status" value="1"/>
</dbReference>
<feature type="transmembrane region" description="Helical" evidence="5">
    <location>
        <begin position="97"/>
        <end position="117"/>
    </location>
</feature>
<evidence type="ECO:0000256" key="1">
    <source>
        <dbReference type="ARBA" id="ARBA00004141"/>
    </source>
</evidence>
<evidence type="ECO:0000313" key="9">
    <source>
        <dbReference type="Proteomes" id="UP000011087"/>
    </source>
</evidence>
<dbReference type="GeneID" id="17311806"/>
<keyword evidence="6" id="KW-0732">Signal</keyword>
<feature type="transmembrane region" description="Helical" evidence="5">
    <location>
        <begin position="129"/>
        <end position="146"/>
    </location>
</feature>
<accession>L1K1T0</accession>
<feature type="chain" id="PRO_5008772059" description="Plastidal glycolate/glycerate translocator 1, chloroplastic" evidence="6">
    <location>
        <begin position="23"/>
        <end position="515"/>
    </location>
</feature>
<protein>
    <recommendedName>
        <fullName evidence="10">Plastidal glycolate/glycerate translocator 1, chloroplastic</fullName>
    </recommendedName>
</protein>
<dbReference type="EMBL" id="JH992966">
    <property type="protein sequence ID" value="EKX54771.1"/>
    <property type="molecule type" value="Genomic_DNA"/>
</dbReference>
<keyword evidence="2 5" id="KW-0812">Transmembrane</keyword>
<reference evidence="9" key="2">
    <citation type="submission" date="2012-11" db="EMBL/GenBank/DDBJ databases">
        <authorList>
            <person name="Kuo A."/>
            <person name="Curtis B.A."/>
            <person name="Tanifuji G."/>
            <person name="Burki F."/>
            <person name="Gruber A."/>
            <person name="Irimia M."/>
            <person name="Maruyama S."/>
            <person name="Arias M.C."/>
            <person name="Ball S.G."/>
            <person name="Gile G.H."/>
            <person name="Hirakawa Y."/>
            <person name="Hopkins J.F."/>
            <person name="Rensing S.A."/>
            <person name="Schmutz J."/>
            <person name="Symeonidi A."/>
            <person name="Elias M."/>
            <person name="Eveleigh R.J."/>
            <person name="Herman E.K."/>
            <person name="Klute M.J."/>
            <person name="Nakayama T."/>
            <person name="Obornik M."/>
            <person name="Reyes-Prieto A."/>
            <person name="Armbrust E.V."/>
            <person name="Aves S.J."/>
            <person name="Beiko R.G."/>
            <person name="Coutinho P."/>
            <person name="Dacks J.B."/>
            <person name="Durnford D.G."/>
            <person name="Fast N.M."/>
            <person name="Green B.R."/>
            <person name="Grisdale C."/>
            <person name="Hempe F."/>
            <person name="Henrissat B."/>
            <person name="Hoppner M.P."/>
            <person name="Ishida K.-I."/>
            <person name="Kim E."/>
            <person name="Koreny L."/>
            <person name="Kroth P.G."/>
            <person name="Liu Y."/>
            <person name="Malik S.-B."/>
            <person name="Maier U.G."/>
            <person name="McRose D."/>
            <person name="Mock T."/>
            <person name="Neilson J.A."/>
            <person name="Onodera N.T."/>
            <person name="Poole A.M."/>
            <person name="Pritham E.J."/>
            <person name="Richards T.A."/>
            <person name="Rocap G."/>
            <person name="Roy S.W."/>
            <person name="Sarai C."/>
            <person name="Schaack S."/>
            <person name="Shirato S."/>
            <person name="Slamovits C.H."/>
            <person name="Spencer D.F."/>
            <person name="Suzuki S."/>
            <person name="Worden A.Z."/>
            <person name="Zauner S."/>
            <person name="Barry K."/>
            <person name="Bell C."/>
            <person name="Bharti A.K."/>
            <person name="Crow J.A."/>
            <person name="Grimwood J."/>
            <person name="Kramer R."/>
            <person name="Lindquist E."/>
            <person name="Lucas S."/>
            <person name="Salamov A."/>
            <person name="McFadden G.I."/>
            <person name="Lane C.E."/>
            <person name="Keeling P.J."/>
            <person name="Gray M.W."/>
            <person name="Grigoriev I.V."/>
            <person name="Archibald J.M."/>
        </authorList>
    </citation>
    <scope>NUCLEOTIDE SEQUENCE</scope>
    <source>
        <strain evidence="9">CCMP2712</strain>
    </source>
</reference>
<gene>
    <name evidence="7" type="ORF">GUITHDRAFT_99424</name>
</gene>
<proteinExistence type="predicted"/>
<feature type="transmembrane region" description="Helical" evidence="5">
    <location>
        <begin position="254"/>
        <end position="280"/>
    </location>
</feature>
<evidence type="ECO:0000313" key="8">
    <source>
        <dbReference type="EnsemblProtists" id="EKX54771"/>
    </source>
</evidence>
<feature type="transmembrane region" description="Helical" evidence="5">
    <location>
        <begin position="369"/>
        <end position="395"/>
    </location>
</feature>
<dbReference type="EnsemblProtists" id="EKX54771">
    <property type="protein sequence ID" value="EKX54771"/>
    <property type="gene ID" value="GUITHDRAFT_99424"/>
</dbReference>
<dbReference type="OrthoDB" id="2502820at2759"/>